<dbReference type="InterPro" id="IPR051339">
    <property type="entry name" value="DnaJ_subfamily_B"/>
</dbReference>
<gene>
    <name evidence="3" type="ORF">HK105_200958</name>
</gene>
<dbReference type="Gene3D" id="2.60.260.20">
    <property type="entry name" value="Urease metallochaperone UreE, N-terminal domain"/>
    <property type="match status" value="2"/>
</dbReference>
<protein>
    <recommendedName>
        <fullName evidence="2">J domain-containing protein</fullName>
    </recommendedName>
</protein>
<evidence type="ECO:0000256" key="1">
    <source>
        <dbReference type="ARBA" id="ARBA00023186"/>
    </source>
</evidence>
<sequence>MVSADFYKILGIDRATDDDGIKRAYRKMALKLHPERNPSPEAKDEFARVAEAYHVLSDARRKAVYDQYGLEGLRKGVPSKYNFEGYEGGYEFHGNADEIFNQFFGGKNPFSDFFSIHAEPDQAVFGSKFGGLHGMNRAVNSQAVTQDLPVEFDLVLTLEELYLGCVKKIKISRKVLNDDGITTTPLEKILTVEVPRGWRPGTKIIFPKEGDQGPNRIPADMVFTVKEERHPRFSRSGNDLVHTVEIPLVKALTGWSLDLQTLDGRLLKIPINETIAPDHVKRIPNEGMPISKTPGKRGDLILKFKTKFPKMLTDAQKALLKQVFAST</sequence>
<dbReference type="PANTHER" id="PTHR24078">
    <property type="entry name" value="DNAJ HOMOLOG SUBFAMILY C MEMBER"/>
    <property type="match status" value="1"/>
</dbReference>
<comment type="caution">
    <text evidence="3">The sequence shown here is derived from an EMBL/GenBank/DDBJ whole genome shotgun (WGS) entry which is preliminary data.</text>
</comment>
<dbReference type="Pfam" id="PF01556">
    <property type="entry name" value="DnaJ_C"/>
    <property type="match status" value="1"/>
</dbReference>
<evidence type="ECO:0000313" key="3">
    <source>
        <dbReference type="EMBL" id="KAL2919315.1"/>
    </source>
</evidence>
<evidence type="ECO:0000313" key="4">
    <source>
        <dbReference type="Proteomes" id="UP001527925"/>
    </source>
</evidence>
<reference evidence="3 4" key="1">
    <citation type="submission" date="2023-09" db="EMBL/GenBank/DDBJ databases">
        <title>Pangenome analysis of Batrachochytrium dendrobatidis and related Chytrids.</title>
        <authorList>
            <person name="Yacoub M.N."/>
            <person name="Stajich J.E."/>
            <person name="James T.Y."/>
        </authorList>
    </citation>
    <scope>NUCLEOTIDE SEQUENCE [LARGE SCALE GENOMIC DNA]</scope>
    <source>
        <strain evidence="3 4">JEL0888</strain>
    </source>
</reference>
<dbReference type="SUPFAM" id="SSF49493">
    <property type="entry name" value="HSP40/DnaJ peptide-binding domain"/>
    <property type="match status" value="2"/>
</dbReference>
<dbReference type="InterPro" id="IPR008971">
    <property type="entry name" value="HSP40/DnaJ_pept-bd"/>
</dbReference>
<dbReference type="CDD" id="cd06257">
    <property type="entry name" value="DnaJ"/>
    <property type="match status" value="1"/>
</dbReference>
<evidence type="ECO:0000259" key="2">
    <source>
        <dbReference type="PROSITE" id="PS50076"/>
    </source>
</evidence>
<keyword evidence="1" id="KW-0143">Chaperone</keyword>
<proteinExistence type="predicted"/>
<dbReference type="InterPro" id="IPR036869">
    <property type="entry name" value="J_dom_sf"/>
</dbReference>
<dbReference type="InterPro" id="IPR001623">
    <property type="entry name" value="DnaJ_domain"/>
</dbReference>
<keyword evidence="4" id="KW-1185">Reference proteome</keyword>
<dbReference type="CDD" id="cd10747">
    <property type="entry name" value="DnaJ_C"/>
    <property type="match status" value="1"/>
</dbReference>
<dbReference type="Proteomes" id="UP001527925">
    <property type="component" value="Unassembled WGS sequence"/>
</dbReference>
<dbReference type="PROSITE" id="PS50076">
    <property type="entry name" value="DNAJ_2"/>
    <property type="match status" value="1"/>
</dbReference>
<dbReference type="EMBL" id="JADGIZ020000003">
    <property type="protein sequence ID" value="KAL2919315.1"/>
    <property type="molecule type" value="Genomic_DNA"/>
</dbReference>
<organism evidence="3 4">
    <name type="scientific">Polyrhizophydium stewartii</name>
    <dbReference type="NCBI Taxonomy" id="2732419"/>
    <lineage>
        <taxon>Eukaryota</taxon>
        <taxon>Fungi</taxon>
        <taxon>Fungi incertae sedis</taxon>
        <taxon>Chytridiomycota</taxon>
        <taxon>Chytridiomycota incertae sedis</taxon>
        <taxon>Chytridiomycetes</taxon>
        <taxon>Rhizophydiales</taxon>
        <taxon>Rhizophydiales incertae sedis</taxon>
        <taxon>Polyrhizophydium</taxon>
    </lineage>
</organism>
<dbReference type="PRINTS" id="PR00625">
    <property type="entry name" value="JDOMAIN"/>
</dbReference>
<accession>A0ABR4NIG5</accession>
<dbReference type="PANTHER" id="PTHR24078:SF553">
    <property type="entry name" value="DNAJ HOMOLOG SUBFAMILY B MEMBER 5"/>
    <property type="match status" value="1"/>
</dbReference>
<dbReference type="SUPFAM" id="SSF46565">
    <property type="entry name" value="Chaperone J-domain"/>
    <property type="match status" value="1"/>
</dbReference>
<name>A0ABR4NIG5_9FUNG</name>
<feature type="domain" description="J" evidence="2">
    <location>
        <begin position="5"/>
        <end position="69"/>
    </location>
</feature>
<dbReference type="SMART" id="SM00271">
    <property type="entry name" value="DnaJ"/>
    <property type="match status" value="1"/>
</dbReference>
<dbReference type="Gene3D" id="1.10.287.110">
    <property type="entry name" value="DnaJ domain"/>
    <property type="match status" value="1"/>
</dbReference>
<dbReference type="Pfam" id="PF00226">
    <property type="entry name" value="DnaJ"/>
    <property type="match status" value="1"/>
</dbReference>
<dbReference type="InterPro" id="IPR002939">
    <property type="entry name" value="DnaJ_C"/>
</dbReference>